<comment type="caution">
    <text evidence="13">The sequence shown here is derived from an EMBL/GenBank/DDBJ whole genome shotgun (WGS) entry which is preliminary data.</text>
</comment>
<dbReference type="Pfam" id="PF04101">
    <property type="entry name" value="Glyco_tran_28_C"/>
    <property type="match status" value="1"/>
</dbReference>
<keyword evidence="4 10" id="KW-0808">Transferase</keyword>
<evidence type="ECO:0000313" key="14">
    <source>
        <dbReference type="Proteomes" id="UP000633136"/>
    </source>
</evidence>
<dbReference type="GO" id="GO:0005975">
    <property type="term" value="P:carbohydrate metabolic process"/>
    <property type="evidence" value="ECO:0007669"/>
    <property type="project" value="InterPro"/>
</dbReference>
<dbReference type="GO" id="GO:0050511">
    <property type="term" value="F:undecaprenyldiphospho-muramoylpentapeptide beta-N-acetylglucosaminyltransferase activity"/>
    <property type="evidence" value="ECO:0007669"/>
    <property type="project" value="UniProtKB-UniRule"/>
</dbReference>
<dbReference type="Pfam" id="PF03033">
    <property type="entry name" value="Glyco_transf_28"/>
    <property type="match status" value="1"/>
</dbReference>
<feature type="binding site" evidence="10">
    <location>
        <position position="198"/>
    </location>
    <ligand>
        <name>UDP-N-acetyl-alpha-D-glucosamine</name>
        <dbReference type="ChEBI" id="CHEBI:57705"/>
    </ligand>
</feature>
<evidence type="ECO:0000256" key="7">
    <source>
        <dbReference type="ARBA" id="ARBA00023136"/>
    </source>
</evidence>
<proteinExistence type="inferred from homology"/>
<evidence type="ECO:0000256" key="9">
    <source>
        <dbReference type="ARBA" id="ARBA00023316"/>
    </source>
</evidence>
<evidence type="ECO:0000256" key="4">
    <source>
        <dbReference type="ARBA" id="ARBA00022679"/>
    </source>
</evidence>
<evidence type="ECO:0000259" key="12">
    <source>
        <dbReference type="Pfam" id="PF04101"/>
    </source>
</evidence>
<evidence type="ECO:0000256" key="5">
    <source>
        <dbReference type="ARBA" id="ARBA00022960"/>
    </source>
</evidence>
<evidence type="ECO:0000256" key="3">
    <source>
        <dbReference type="ARBA" id="ARBA00022676"/>
    </source>
</evidence>
<dbReference type="EC" id="2.4.1.227" evidence="10"/>
<dbReference type="InterPro" id="IPR006009">
    <property type="entry name" value="GlcNAc_MurG"/>
</dbReference>
<comment type="caution">
    <text evidence="10">Lacks conserved residue(s) required for the propagation of feature annotation.</text>
</comment>
<dbReference type="GO" id="GO:0071555">
    <property type="term" value="P:cell wall organization"/>
    <property type="evidence" value="ECO:0007669"/>
    <property type="project" value="UniProtKB-KW"/>
</dbReference>
<comment type="function">
    <text evidence="10">Cell wall formation. Catalyzes the transfer of a GlcNAc subunit on undecaprenyl-pyrophosphoryl-MurNAc-pentapeptide (lipid intermediate I) to form undecaprenyl-pyrophosphoryl-MurNAc-(pentapeptide)GlcNAc (lipid intermediate II).</text>
</comment>
<feature type="domain" description="Glycosyltransferase family 28 N-terminal" evidence="11">
    <location>
        <begin position="6"/>
        <end position="140"/>
    </location>
</feature>
<feature type="binding site" evidence="10">
    <location>
        <position position="295"/>
    </location>
    <ligand>
        <name>UDP-N-acetyl-alpha-D-glucosamine</name>
        <dbReference type="ChEBI" id="CHEBI:57705"/>
    </ligand>
</feature>
<dbReference type="Gene3D" id="3.40.50.2000">
    <property type="entry name" value="Glycogen Phosphorylase B"/>
    <property type="match status" value="2"/>
</dbReference>
<keyword evidence="8 10" id="KW-0131">Cell cycle</keyword>
<evidence type="ECO:0000256" key="8">
    <source>
        <dbReference type="ARBA" id="ARBA00023306"/>
    </source>
</evidence>
<keyword evidence="3 10" id="KW-0328">Glycosyltransferase</keyword>
<evidence type="ECO:0000256" key="10">
    <source>
        <dbReference type="HAMAP-Rule" id="MF_00033"/>
    </source>
</evidence>
<keyword evidence="5 10" id="KW-0133">Cell shape</keyword>
<dbReference type="InterPro" id="IPR004276">
    <property type="entry name" value="GlycoTrans_28_N"/>
</dbReference>
<comment type="subcellular location">
    <subcellularLocation>
        <location evidence="10">Cell membrane</location>
        <topology evidence="10">Peripheral membrane protein</topology>
        <orientation evidence="10">Cytoplasmic side</orientation>
    </subcellularLocation>
</comment>
<keyword evidence="6 10" id="KW-0573">Peptidoglycan synthesis</keyword>
<dbReference type="GO" id="GO:0051301">
    <property type="term" value="P:cell division"/>
    <property type="evidence" value="ECO:0007669"/>
    <property type="project" value="UniProtKB-KW"/>
</dbReference>
<keyword evidence="9 10" id="KW-0961">Cell wall biogenesis/degradation</keyword>
<sequence length="372" mass="39352">MREPSVVLAGGGTAGHISPMLAIADAVARLAPGARQTMIGTEVGLETRLIPAAGYELETIEKVPMPRRPSRDLLKFPGRFSGAVKDAEQIIRSREADVVIGVGGYVSTPVYVAAKRADVPVVLHEANARPGLANKLGNRFSAFSGVAYESTPLKGAQWVGMPMSREISQLDRDEEKAAARERLGLDPERTTLVVTGGSSGALSLNCAVSAALEDLLATGAQVLHLTGRDKAVLDEAGEPVQAEGYHQREYLDGMQSAYAAADLIVARAGAATVCEVAAVGLPAVFVPLPIGNGEQELNARELVDAGGALLVKDEHFTKPWIGRNIVPLLKDPRLLLTMEKHAAERGITDADERMARAALRAAGYDLDQEAAE</sequence>
<comment type="similarity">
    <text evidence="10">Belongs to the glycosyltransferase 28 family. MurG subfamily.</text>
</comment>
<feature type="binding site" evidence="10">
    <location>
        <begin position="13"/>
        <end position="15"/>
    </location>
    <ligand>
        <name>UDP-N-acetyl-alpha-D-glucosamine</name>
        <dbReference type="ChEBI" id="CHEBI:57705"/>
    </ligand>
</feature>
<keyword evidence="1 10" id="KW-1003">Cell membrane</keyword>
<keyword evidence="2 10" id="KW-0132">Cell division</keyword>
<evidence type="ECO:0000256" key="2">
    <source>
        <dbReference type="ARBA" id="ARBA00022618"/>
    </source>
</evidence>
<name>A0A917ANM7_9MICC</name>
<keyword evidence="14" id="KW-1185">Reference proteome</keyword>
<protein>
    <recommendedName>
        <fullName evidence="10">UDP-N-acetylglucosamine--N-acetylmuramyl-(pentapeptide) pyrophosphoryl-undecaprenol N-acetylglucosamine transferase</fullName>
        <ecNumber evidence="10">2.4.1.227</ecNumber>
    </recommendedName>
    <alternativeName>
        <fullName evidence="10">Undecaprenyl-PP-MurNAc-pentapeptide-UDPGlcNAc GlcNAc transferase</fullName>
    </alternativeName>
</protein>
<dbReference type="EMBL" id="BMIS01000002">
    <property type="protein sequence ID" value="GGE61724.1"/>
    <property type="molecule type" value="Genomic_DNA"/>
</dbReference>
<dbReference type="SUPFAM" id="SSF53756">
    <property type="entry name" value="UDP-Glycosyltransferase/glycogen phosphorylase"/>
    <property type="match status" value="1"/>
</dbReference>
<feature type="binding site" evidence="10">
    <location>
        <position position="127"/>
    </location>
    <ligand>
        <name>UDP-N-acetyl-alpha-D-glucosamine</name>
        <dbReference type="ChEBI" id="CHEBI:57705"/>
    </ligand>
</feature>
<dbReference type="InterPro" id="IPR007235">
    <property type="entry name" value="Glyco_trans_28_C"/>
</dbReference>
<organism evidence="13 14">
    <name type="scientific">Nesterenkonia cremea</name>
    <dbReference type="NCBI Taxonomy" id="1882340"/>
    <lineage>
        <taxon>Bacteria</taxon>
        <taxon>Bacillati</taxon>
        <taxon>Actinomycetota</taxon>
        <taxon>Actinomycetes</taxon>
        <taxon>Micrococcales</taxon>
        <taxon>Micrococcaceae</taxon>
        <taxon>Nesterenkonia</taxon>
    </lineage>
</organism>
<dbReference type="PANTHER" id="PTHR21015:SF22">
    <property type="entry name" value="GLYCOSYLTRANSFERASE"/>
    <property type="match status" value="1"/>
</dbReference>
<dbReference type="CDD" id="cd03785">
    <property type="entry name" value="GT28_MurG"/>
    <property type="match status" value="1"/>
</dbReference>
<accession>A0A917ANM7</accession>
<evidence type="ECO:0000256" key="1">
    <source>
        <dbReference type="ARBA" id="ARBA00022475"/>
    </source>
</evidence>
<keyword evidence="7 10" id="KW-0472">Membrane</keyword>
<evidence type="ECO:0000313" key="13">
    <source>
        <dbReference type="EMBL" id="GGE61724.1"/>
    </source>
</evidence>
<gene>
    <name evidence="10 13" type="primary">murG</name>
    <name evidence="13" type="ORF">GCM10011401_05820</name>
</gene>
<dbReference type="RefSeq" id="WP_188682635.1">
    <property type="nucleotide sequence ID" value="NZ_BMIS01000002.1"/>
</dbReference>
<dbReference type="AlphaFoldDB" id="A0A917ANM7"/>
<feature type="domain" description="Glycosyl transferase family 28 C-terminal" evidence="12">
    <location>
        <begin position="191"/>
        <end position="353"/>
    </location>
</feature>
<dbReference type="GO" id="GO:0005886">
    <property type="term" value="C:plasma membrane"/>
    <property type="evidence" value="ECO:0007669"/>
    <property type="project" value="UniProtKB-SubCell"/>
</dbReference>
<reference evidence="13" key="2">
    <citation type="submission" date="2020-09" db="EMBL/GenBank/DDBJ databases">
        <authorList>
            <person name="Sun Q."/>
            <person name="Zhou Y."/>
        </authorList>
    </citation>
    <scope>NUCLEOTIDE SEQUENCE</scope>
    <source>
        <strain evidence="13">CGMCC 1.15388</strain>
    </source>
</reference>
<dbReference type="GO" id="GO:0009252">
    <property type="term" value="P:peptidoglycan biosynthetic process"/>
    <property type="evidence" value="ECO:0007669"/>
    <property type="project" value="UniProtKB-UniRule"/>
</dbReference>
<comment type="pathway">
    <text evidence="10">Cell wall biogenesis; peptidoglycan biosynthesis.</text>
</comment>
<dbReference type="HAMAP" id="MF_00033">
    <property type="entry name" value="MurG"/>
    <property type="match status" value="1"/>
</dbReference>
<dbReference type="PANTHER" id="PTHR21015">
    <property type="entry name" value="UDP-N-ACETYLGLUCOSAMINE--N-ACETYLMURAMYL-(PENTAPEPTIDE) PYROPHOSPHORYL-UNDECAPRENOL N-ACETYLGLUCOSAMINE TRANSFERASE 1"/>
    <property type="match status" value="1"/>
</dbReference>
<comment type="catalytic activity">
    <reaction evidence="10">
        <text>di-trans,octa-cis-undecaprenyl diphospho-N-acetyl-alpha-D-muramoyl-L-alanyl-D-glutamyl-meso-2,6-diaminopimeloyl-D-alanyl-D-alanine + UDP-N-acetyl-alpha-D-glucosamine = di-trans,octa-cis-undecaprenyl diphospho-[N-acetyl-alpha-D-glucosaminyl-(1-&gt;4)]-N-acetyl-alpha-D-muramoyl-L-alanyl-D-glutamyl-meso-2,6-diaminopimeloyl-D-alanyl-D-alanine + UDP + H(+)</text>
        <dbReference type="Rhea" id="RHEA:31227"/>
        <dbReference type="ChEBI" id="CHEBI:15378"/>
        <dbReference type="ChEBI" id="CHEBI:57705"/>
        <dbReference type="ChEBI" id="CHEBI:58223"/>
        <dbReference type="ChEBI" id="CHEBI:61387"/>
        <dbReference type="ChEBI" id="CHEBI:61388"/>
        <dbReference type="EC" id="2.4.1.227"/>
    </reaction>
</comment>
<evidence type="ECO:0000256" key="6">
    <source>
        <dbReference type="ARBA" id="ARBA00022984"/>
    </source>
</evidence>
<reference evidence="13" key="1">
    <citation type="journal article" date="2014" name="Int. J. Syst. Evol. Microbiol.">
        <title>Complete genome sequence of Corynebacterium casei LMG S-19264T (=DSM 44701T), isolated from a smear-ripened cheese.</title>
        <authorList>
            <consortium name="US DOE Joint Genome Institute (JGI-PGF)"/>
            <person name="Walter F."/>
            <person name="Albersmeier A."/>
            <person name="Kalinowski J."/>
            <person name="Ruckert C."/>
        </authorList>
    </citation>
    <scope>NUCLEOTIDE SEQUENCE</scope>
    <source>
        <strain evidence="13">CGMCC 1.15388</strain>
    </source>
</reference>
<dbReference type="NCBIfam" id="TIGR01133">
    <property type="entry name" value="murG"/>
    <property type="match status" value="1"/>
</dbReference>
<evidence type="ECO:0000259" key="11">
    <source>
        <dbReference type="Pfam" id="PF03033"/>
    </source>
</evidence>
<dbReference type="Proteomes" id="UP000633136">
    <property type="component" value="Unassembled WGS sequence"/>
</dbReference>
<dbReference type="GO" id="GO:0008360">
    <property type="term" value="P:regulation of cell shape"/>
    <property type="evidence" value="ECO:0007669"/>
    <property type="project" value="UniProtKB-KW"/>
</dbReference>